<evidence type="ECO:0000256" key="6">
    <source>
        <dbReference type="ARBA" id="ARBA00019635"/>
    </source>
</evidence>
<dbReference type="FunFam" id="3.30.1490.30:FF:000001">
    <property type="entry name" value="DNA topoisomerase 2"/>
    <property type="match status" value="1"/>
</dbReference>
<dbReference type="PANTHER" id="PTHR10169">
    <property type="entry name" value="DNA TOPOISOMERASE/GYRASE"/>
    <property type="match status" value="1"/>
</dbReference>
<dbReference type="CDD" id="cd03365">
    <property type="entry name" value="TOPRIM_TopoIIA"/>
    <property type="match status" value="1"/>
</dbReference>
<dbReference type="GO" id="GO:0000819">
    <property type="term" value="P:sister chromatid segregation"/>
    <property type="evidence" value="ECO:0007669"/>
    <property type="project" value="TreeGrafter"/>
</dbReference>
<evidence type="ECO:0000256" key="12">
    <source>
        <dbReference type="ARBA" id="ARBA00023125"/>
    </source>
</evidence>
<comment type="catalytic activity">
    <reaction evidence="1 15 16">
        <text>ATP-dependent breakage, passage and rejoining of double-stranded DNA.</text>
        <dbReference type="EC" id="5.6.2.2"/>
    </reaction>
</comment>
<evidence type="ECO:0000313" key="21">
    <source>
        <dbReference type="Proteomes" id="UP000077115"/>
    </source>
</evidence>
<evidence type="ECO:0000256" key="10">
    <source>
        <dbReference type="ARBA" id="ARBA00022842"/>
    </source>
</evidence>
<dbReference type="InterPro" id="IPR001241">
    <property type="entry name" value="Topo_IIA"/>
</dbReference>
<dbReference type="InterPro" id="IPR031660">
    <property type="entry name" value="TOPRIM_C"/>
</dbReference>
<dbReference type="STRING" id="403673.A0A177W944"/>
<dbReference type="Gene3D" id="3.40.50.670">
    <property type="match status" value="1"/>
</dbReference>
<evidence type="ECO:0000256" key="3">
    <source>
        <dbReference type="ARBA" id="ARBA00001946"/>
    </source>
</evidence>
<dbReference type="SUPFAM" id="SSF55874">
    <property type="entry name" value="ATPase domain of HSP90 chaperone/DNA topoisomerase II/histidine kinase"/>
    <property type="match status" value="1"/>
</dbReference>
<dbReference type="SUPFAM" id="SSF54211">
    <property type="entry name" value="Ribosomal protein S5 domain 2-like"/>
    <property type="match status" value="1"/>
</dbReference>
<feature type="compositionally biased region" description="Acidic residues" evidence="17">
    <location>
        <begin position="1144"/>
        <end position="1157"/>
    </location>
</feature>
<keyword evidence="8 16" id="KW-0547">Nucleotide-binding</keyword>
<evidence type="ECO:0000256" key="15">
    <source>
        <dbReference type="PROSITE-ProRule" id="PRU01384"/>
    </source>
</evidence>
<dbReference type="CDD" id="cd16930">
    <property type="entry name" value="HATPase_TopII-like"/>
    <property type="match status" value="1"/>
</dbReference>
<dbReference type="PROSITE" id="PS50880">
    <property type="entry name" value="TOPRIM"/>
    <property type="match status" value="1"/>
</dbReference>
<name>A0A177W944_BATDL</name>
<evidence type="ECO:0000256" key="7">
    <source>
        <dbReference type="ARBA" id="ARBA00022723"/>
    </source>
</evidence>
<dbReference type="GO" id="GO:0000712">
    <property type="term" value="P:resolution of meiotic recombination intermediates"/>
    <property type="evidence" value="ECO:0007669"/>
    <property type="project" value="TreeGrafter"/>
</dbReference>
<dbReference type="eggNOG" id="KOG0355">
    <property type="taxonomic scope" value="Eukaryota"/>
</dbReference>
<dbReference type="PRINTS" id="PR01158">
    <property type="entry name" value="TOPISMRASEII"/>
</dbReference>
<evidence type="ECO:0000256" key="1">
    <source>
        <dbReference type="ARBA" id="ARBA00000185"/>
    </source>
</evidence>
<dbReference type="InterPro" id="IPR001154">
    <property type="entry name" value="TopoII_euk"/>
</dbReference>
<reference evidence="20 21" key="2">
    <citation type="submission" date="2016-05" db="EMBL/GenBank/DDBJ databases">
        <title>Lineage-specific infection strategies underlie the spectrum of fungal disease in amphibians.</title>
        <authorList>
            <person name="Cuomo C.A."/>
            <person name="Farrer R.A."/>
            <person name="James T."/>
            <person name="Longcore J."/>
            <person name="Birren B."/>
        </authorList>
    </citation>
    <scope>NUCLEOTIDE SEQUENCE [LARGE SCALE GENOMIC DNA]</scope>
    <source>
        <strain evidence="20 21">JEL423</strain>
    </source>
</reference>
<dbReference type="InterPro" id="IPR020568">
    <property type="entry name" value="Ribosomal_Su5_D2-typ_SF"/>
</dbReference>
<protein>
    <recommendedName>
        <fullName evidence="6 16">DNA topoisomerase 2</fullName>
        <ecNumber evidence="5 16">5.6.2.2</ecNumber>
    </recommendedName>
</protein>
<dbReference type="InterPro" id="IPR013760">
    <property type="entry name" value="Topo_IIA-like_dom_sf"/>
</dbReference>
<dbReference type="GO" id="GO:0006265">
    <property type="term" value="P:DNA topological change"/>
    <property type="evidence" value="ECO:0007669"/>
    <property type="project" value="UniProtKB-UniRule"/>
</dbReference>
<comment type="function">
    <text evidence="14 16">Control of topological states of DNA by transient breakage and subsequent rejoining of DNA strands. Topoisomerase II makes double-strand breaks.</text>
</comment>
<accession>A0A177W944</accession>
<evidence type="ECO:0000256" key="2">
    <source>
        <dbReference type="ARBA" id="ARBA00001913"/>
    </source>
</evidence>
<organism evidence="20 21">
    <name type="scientific">Batrachochytrium dendrobatidis (strain JEL423)</name>
    <dbReference type="NCBI Taxonomy" id="403673"/>
    <lineage>
        <taxon>Eukaryota</taxon>
        <taxon>Fungi</taxon>
        <taxon>Fungi incertae sedis</taxon>
        <taxon>Chytridiomycota</taxon>
        <taxon>Chytridiomycota incertae sedis</taxon>
        <taxon>Chytridiomycetes</taxon>
        <taxon>Rhizophydiales</taxon>
        <taxon>Rhizophydiales incertae sedis</taxon>
        <taxon>Batrachochytrium</taxon>
    </lineage>
</organism>
<comment type="cofactor">
    <cofactor evidence="2">
        <name>Ca(2+)</name>
        <dbReference type="ChEBI" id="CHEBI:29108"/>
    </cofactor>
</comment>
<dbReference type="CDD" id="cd00187">
    <property type="entry name" value="TOP4c"/>
    <property type="match status" value="1"/>
</dbReference>
<dbReference type="Gene3D" id="3.30.1360.40">
    <property type="match status" value="1"/>
</dbReference>
<dbReference type="OrthoDB" id="276498at2759"/>
<dbReference type="Proteomes" id="UP000077115">
    <property type="component" value="Unassembled WGS sequence"/>
</dbReference>
<comment type="subunit">
    <text evidence="16">Homodimer.</text>
</comment>
<feature type="region of interest" description="Disordered" evidence="17">
    <location>
        <begin position="1262"/>
        <end position="1311"/>
    </location>
</feature>
<dbReference type="Pfam" id="PF00204">
    <property type="entry name" value="DNA_gyraseB"/>
    <property type="match status" value="1"/>
</dbReference>
<dbReference type="EMBL" id="DS022300">
    <property type="protein sequence ID" value="OAJ36224.1"/>
    <property type="molecule type" value="Genomic_DNA"/>
</dbReference>
<dbReference type="Pfam" id="PF16898">
    <property type="entry name" value="TOPRIM_C"/>
    <property type="match status" value="1"/>
</dbReference>
<dbReference type="FunFam" id="3.30.1360.40:FF:000003">
    <property type="entry name" value="DNA topoisomerase 2"/>
    <property type="match status" value="1"/>
</dbReference>
<evidence type="ECO:0000256" key="17">
    <source>
        <dbReference type="SAM" id="MobiDB-lite"/>
    </source>
</evidence>
<evidence type="ECO:0000256" key="14">
    <source>
        <dbReference type="ARBA" id="ARBA00053943"/>
    </source>
</evidence>
<keyword evidence="13 15" id="KW-0413">Isomerase</keyword>
<evidence type="ECO:0000256" key="16">
    <source>
        <dbReference type="RuleBase" id="RU362094"/>
    </source>
</evidence>
<evidence type="ECO:0000256" key="8">
    <source>
        <dbReference type="ARBA" id="ARBA00022741"/>
    </source>
</evidence>
<dbReference type="InterPro" id="IPR014721">
    <property type="entry name" value="Ribsml_uS5_D2-typ_fold_subgr"/>
</dbReference>
<dbReference type="FunFam" id="3.30.230.10:FF:000008">
    <property type="entry name" value="DNA topoisomerase 2"/>
    <property type="match status" value="1"/>
</dbReference>
<dbReference type="InterPro" id="IPR034157">
    <property type="entry name" value="TOPRIM_TopoII"/>
</dbReference>
<dbReference type="Pfam" id="PF00521">
    <property type="entry name" value="DNA_topoisoIV"/>
    <property type="match status" value="1"/>
</dbReference>
<evidence type="ECO:0000256" key="5">
    <source>
        <dbReference type="ARBA" id="ARBA00012895"/>
    </source>
</evidence>
<dbReference type="InterPro" id="IPR013759">
    <property type="entry name" value="Topo_IIA_B_C"/>
</dbReference>
<reference evidence="20 21" key="1">
    <citation type="submission" date="2006-10" db="EMBL/GenBank/DDBJ databases">
        <title>The Genome Sequence of Batrachochytrium dendrobatidis JEL423.</title>
        <authorList>
            <consortium name="The Broad Institute Genome Sequencing Platform"/>
            <person name="Birren B."/>
            <person name="Lander E."/>
            <person name="Galagan J."/>
            <person name="Cuomo C."/>
            <person name="Devon K."/>
            <person name="Jaffe D."/>
            <person name="Butler J."/>
            <person name="Alvarez P."/>
            <person name="Gnerre S."/>
            <person name="Grabherr M."/>
            <person name="Kleber M."/>
            <person name="Mauceli E."/>
            <person name="Brockman W."/>
            <person name="Young S."/>
            <person name="LaButti K."/>
            <person name="Sykes S."/>
            <person name="DeCaprio D."/>
            <person name="Crawford M."/>
            <person name="Koehrsen M."/>
            <person name="Engels R."/>
            <person name="Montgomery P."/>
            <person name="Pearson M."/>
            <person name="Howarth C."/>
            <person name="Larson L."/>
            <person name="White J."/>
            <person name="O'Leary S."/>
            <person name="Kodira C."/>
            <person name="Zeng Q."/>
            <person name="Yandava C."/>
            <person name="Alvarado L."/>
            <person name="Longcore J."/>
            <person name="James T."/>
        </authorList>
    </citation>
    <scope>NUCLEOTIDE SEQUENCE [LARGE SCALE GENOMIC DNA]</scope>
    <source>
        <strain evidence="20 21">JEL423</strain>
    </source>
</reference>
<dbReference type="Gene3D" id="3.30.565.10">
    <property type="entry name" value="Histidine kinase-like ATPase, C-terminal domain"/>
    <property type="match status" value="1"/>
</dbReference>
<feature type="active site" description="O-(5'-phospho-DNA)-tyrosine intermediate" evidence="15">
    <location>
        <position position="850"/>
    </location>
</feature>
<feature type="domain" description="Topo IIA-type catalytic" evidence="19">
    <location>
        <begin position="760"/>
        <end position="1210"/>
    </location>
</feature>
<evidence type="ECO:0000256" key="4">
    <source>
        <dbReference type="ARBA" id="ARBA00011080"/>
    </source>
</evidence>
<dbReference type="GO" id="GO:0003677">
    <property type="term" value="F:DNA binding"/>
    <property type="evidence" value="ECO:0007669"/>
    <property type="project" value="UniProtKB-UniRule"/>
</dbReference>
<dbReference type="InterPro" id="IPR013757">
    <property type="entry name" value="Topo_IIA_A_a_sf"/>
</dbReference>
<proteinExistence type="inferred from homology"/>
<dbReference type="Gene3D" id="1.10.268.10">
    <property type="entry name" value="Topoisomerase, domain 3"/>
    <property type="match status" value="1"/>
</dbReference>
<dbReference type="Pfam" id="PF01751">
    <property type="entry name" value="Toprim"/>
    <property type="match status" value="1"/>
</dbReference>
<dbReference type="FunFam" id="3.40.50.670:FF:000001">
    <property type="entry name" value="DNA topoisomerase 2"/>
    <property type="match status" value="2"/>
</dbReference>
<feature type="compositionally biased region" description="Acidic residues" evidence="17">
    <location>
        <begin position="1508"/>
        <end position="1520"/>
    </location>
</feature>
<evidence type="ECO:0000256" key="9">
    <source>
        <dbReference type="ARBA" id="ARBA00022840"/>
    </source>
</evidence>
<dbReference type="Pfam" id="PF02518">
    <property type="entry name" value="HATPase_c"/>
    <property type="match status" value="1"/>
</dbReference>
<dbReference type="SMART" id="SM00433">
    <property type="entry name" value="TOP2c"/>
    <property type="match status" value="1"/>
</dbReference>
<gene>
    <name evidence="20" type="ORF">BDEG_20420</name>
</gene>
<dbReference type="InterPro" id="IPR018522">
    <property type="entry name" value="TopoIIA_CS"/>
</dbReference>
<dbReference type="InterPro" id="IPR002205">
    <property type="entry name" value="Topo_IIA_dom_A"/>
</dbReference>
<comment type="similarity">
    <text evidence="4 16">Belongs to the type II topoisomerase family.</text>
</comment>
<comment type="cofactor">
    <cofactor evidence="3">
        <name>Mg(2+)</name>
        <dbReference type="ChEBI" id="CHEBI:18420"/>
    </cofactor>
</comment>
<dbReference type="InterPro" id="IPR036890">
    <property type="entry name" value="HATPase_C_sf"/>
</dbReference>
<feature type="region of interest" description="Disordered" evidence="17">
    <location>
        <begin position="1426"/>
        <end position="1589"/>
    </location>
</feature>
<keyword evidence="9 16" id="KW-0067">ATP-binding</keyword>
<dbReference type="EC" id="5.6.2.2" evidence="5 16"/>
<dbReference type="VEuPathDB" id="FungiDB:BDEG_20420"/>
<dbReference type="Gene3D" id="3.90.199.10">
    <property type="entry name" value="Topoisomerase II, domain 5"/>
    <property type="match status" value="1"/>
</dbReference>
<dbReference type="PRINTS" id="PR00418">
    <property type="entry name" value="TPI2FAMILY"/>
</dbReference>
<dbReference type="InterPro" id="IPR013758">
    <property type="entry name" value="Topo_IIA_A/C_ab"/>
</dbReference>
<evidence type="ECO:0000259" key="19">
    <source>
        <dbReference type="PROSITE" id="PS52040"/>
    </source>
</evidence>
<dbReference type="SMART" id="SM00434">
    <property type="entry name" value="TOP4c"/>
    <property type="match status" value="1"/>
</dbReference>
<dbReference type="InterPro" id="IPR006171">
    <property type="entry name" value="TOPRIM_dom"/>
</dbReference>
<dbReference type="GO" id="GO:0046872">
    <property type="term" value="F:metal ion binding"/>
    <property type="evidence" value="ECO:0007669"/>
    <property type="project" value="UniProtKB-KW"/>
</dbReference>
<dbReference type="InterPro" id="IPR003594">
    <property type="entry name" value="HATPase_dom"/>
</dbReference>
<dbReference type="SMART" id="SM00387">
    <property type="entry name" value="HATPase_c"/>
    <property type="match status" value="1"/>
</dbReference>
<dbReference type="GO" id="GO:0005634">
    <property type="term" value="C:nucleus"/>
    <property type="evidence" value="ECO:0007669"/>
    <property type="project" value="TreeGrafter"/>
</dbReference>
<dbReference type="Gene3D" id="3.30.1490.30">
    <property type="match status" value="1"/>
</dbReference>
<feature type="compositionally biased region" description="Low complexity" evidence="17">
    <location>
        <begin position="1533"/>
        <end position="1548"/>
    </location>
</feature>
<dbReference type="FunFam" id="3.30.565.10:FF:000004">
    <property type="entry name" value="DNA topoisomerase 2"/>
    <property type="match status" value="1"/>
</dbReference>
<dbReference type="FunFam" id="1.10.268.10:FF:000019">
    <property type="entry name" value="DNA topoisomerase 2"/>
    <property type="match status" value="1"/>
</dbReference>
<keyword evidence="10" id="KW-0460">Magnesium</keyword>
<evidence type="ECO:0000313" key="20">
    <source>
        <dbReference type="EMBL" id="OAJ36224.1"/>
    </source>
</evidence>
<dbReference type="Gene3D" id="3.30.230.10">
    <property type="match status" value="1"/>
</dbReference>
<dbReference type="PANTHER" id="PTHR10169:SF38">
    <property type="entry name" value="DNA TOPOISOMERASE 2"/>
    <property type="match status" value="1"/>
</dbReference>
<dbReference type="SUPFAM" id="SSF56719">
    <property type="entry name" value="Type II DNA topoisomerase"/>
    <property type="match status" value="1"/>
</dbReference>
<evidence type="ECO:0000256" key="11">
    <source>
        <dbReference type="ARBA" id="ARBA00023029"/>
    </source>
</evidence>
<evidence type="ECO:0000259" key="18">
    <source>
        <dbReference type="PROSITE" id="PS50880"/>
    </source>
</evidence>
<dbReference type="InterPro" id="IPR013506">
    <property type="entry name" value="Topo_IIA_bsu_dom2"/>
</dbReference>
<keyword evidence="7" id="KW-0479">Metal-binding</keyword>
<keyword evidence="12 15" id="KW-0238">DNA-binding</keyword>
<dbReference type="GO" id="GO:0003918">
    <property type="term" value="F:DNA topoisomerase type II (double strand cut, ATP-hydrolyzing) activity"/>
    <property type="evidence" value="ECO:0007669"/>
    <property type="project" value="UniProtKB-UniRule"/>
</dbReference>
<feature type="region of interest" description="Disordered" evidence="17">
    <location>
        <begin position="1133"/>
        <end position="1160"/>
    </location>
</feature>
<feature type="domain" description="Toprim" evidence="18">
    <location>
        <begin position="510"/>
        <end position="624"/>
    </location>
</feature>
<dbReference type="FunFam" id="3.90.199.10:FF:000002">
    <property type="entry name" value="DNA topoisomerase 2"/>
    <property type="match status" value="1"/>
</dbReference>
<sequence>MSSGTEYSEAGDDYAPLKTTAASKKIAVAKPKKAPAKSKKILANVSAAGLGDAAAAAEPDGFDSFSGSLSASSKKQIPVKGGKSIEEIYQKKTQLEHILIRPDTYIGSTEFINTPLWVFDGERMVHRPISFVPGLYKIFDEIIVNAADNKVRDPTMDTIKISIDREKNTISVYNNGRGIPIEIHAKEQIYVPELIFGHLLTSSNYDDDEKKVTGGRNGYGAKLCNIFSTYFMVETADSRSGRKFKQVFSNNMSSKTTPTITQNNKGEDFTQITFKPDLEKFKMTVIDDDFEALLKKRAYDLAGCVRGIKVFLNNTRIKIKDFKDYVDLYLDNVNPETGLKPPIVYEKLNDRWEIAYTPSDGQFNQVSFANSICTSKGGTHVNTIADQIVTGLMDQVKKKDKKAVPLKPHQAKSHIWIFVNCQVENPTFDSQTKETLTLRTSAFGSKTPISEEFMKKVFRSGIIDTIMKFAKFKQDQLLKKTDGSGKKSRINGITKLDDANNAGTKNGGKCTLILTEGDSAKSLAVSGLSVVGRDNFGVFPLRGKLLNVREATHAQITGNAEISAIKQILGLQHGKVYEDASTLRYGHLMIMTDQDHDGSHIKGLIINFLDHFWPSLLYIPGFLLEFITPIVRATKGKGHNKQEISFFTIPEFEQWKEVNSGGRGWTTKYFKGLGTSTTADAKEYFSDMNKHLKPFCRLDDESRELIDMAFNKKKADSRKEWLGRFQPGTYMDHSVTEISLPDFINRELILFSMADNARSIPSSVDGFKPGQRKILFACFKRNLKSEIKVAQLAGYVAEHSAYHHGEQSLNATIVNMAQNFIGSNNLGVLEPLGQFGTRLQGGKDAASPRYIFTNLTPLARTVFHPSDDPLLTYLVDDGQNIEPEWYLPVLPMLLVNGADGIGTGWSSSIPNYNPRDIVECLHRLMRHEELFEIHPWYRGFSGKIERETPERYKVTGCIRKIDSNTVEITELPIRTWTQSYKEQLEAWLTGTEKQTAWIKDYKEYHTDSKVHFIVTLTDQAMSLAESEGLEKRFKLISSVSVSNIVCFDLEGRIRKYDGVQDIIKDFYELRLSYYQKRKNHMLQTLTFEYERLESKVRFVTEIITGKLVVQNRKRIDLLKELVTRKYKLIPKKKAGSEATNGSEGSDDANDGDESVQDDDPRQGYDYLLSMPIWNLTWEKVQQLQKEMQDREDEIKALIGKTIHDLWRFDLDAFLAQWDLYESGLNQLESYRPDNSTSAMDGLHKKNGGTAAAKKAMAAISRKAKKVANNKRDSDDDFDDDFKPIDKHFASNSDGSKAPKPASVRAPTIKTEPKSQSLISNFVTKTLPTASESVSSKRDFAKLESVDTTISPDTSMDSIIHSVKSNSSDPEQAPKRRFIGGKKAAVPTNQELKQAVSKTLKKPIQMVVSDEESDIKKASEFDMLLSSPSKVLKPAKKTAPSKSKAVGKQASIKKIDDEIDQDTDSTHVQSTSQSLARLKSVKIPATKKVKKEIVVSDDDSASESFGKSDEDDDFNFDSGLDEDVKPGKSKPKPSKTSAALKSKPKATASRKMVDSDDDMEKSDNIRVGRATARKVTSYRVDDESQASESD</sequence>
<dbReference type="InterPro" id="IPR050634">
    <property type="entry name" value="DNA_Topoisomerase_II"/>
</dbReference>
<dbReference type="CDD" id="cd03481">
    <property type="entry name" value="TopoIIA_Trans_ScTopoIIA"/>
    <property type="match status" value="1"/>
</dbReference>
<dbReference type="GO" id="GO:0005524">
    <property type="term" value="F:ATP binding"/>
    <property type="evidence" value="ECO:0007669"/>
    <property type="project" value="UniProtKB-UniRule"/>
</dbReference>
<evidence type="ECO:0000256" key="13">
    <source>
        <dbReference type="ARBA" id="ARBA00023235"/>
    </source>
</evidence>
<keyword evidence="11 15" id="KW-0799">Topoisomerase</keyword>
<dbReference type="PROSITE" id="PS52040">
    <property type="entry name" value="TOPO_IIA"/>
    <property type="match status" value="1"/>
</dbReference>
<feature type="compositionally biased region" description="Polar residues" evidence="17">
    <location>
        <begin position="1465"/>
        <end position="1474"/>
    </location>
</feature>
<dbReference type="PROSITE" id="PS00177">
    <property type="entry name" value="TOPOISOMERASE_II"/>
    <property type="match status" value="1"/>
</dbReference>